<feature type="compositionally biased region" description="Polar residues" evidence="1">
    <location>
        <begin position="1688"/>
        <end position="1702"/>
    </location>
</feature>
<dbReference type="InterPro" id="IPR013783">
    <property type="entry name" value="Ig-like_fold"/>
</dbReference>
<evidence type="ECO:0000259" key="2">
    <source>
        <dbReference type="Pfam" id="PF23277"/>
    </source>
</evidence>
<feature type="region of interest" description="Disordered" evidence="1">
    <location>
        <begin position="315"/>
        <end position="336"/>
    </location>
</feature>
<dbReference type="GO" id="GO:0005737">
    <property type="term" value="C:cytoplasm"/>
    <property type="evidence" value="ECO:0007669"/>
    <property type="project" value="TreeGrafter"/>
</dbReference>
<feature type="compositionally biased region" description="Acidic residues" evidence="1">
    <location>
        <begin position="90"/>
        <end position="101"/>
    </location>
</feature>
<evidence type="ECO:0000313" key="3">
    <source>
        <dbReference type="EMBL" id="KAE9015597.1"/>
    </source>
</evidence>
<dbReference type="InterPro" id="IPR059041">
    <property type="entry name" value="Ig_DLEC1_1"/>
</dbReference>
<feature type="domain" description="Deleted in lung and esophageal cancer protein 1 Ig-like" evidence="2">
    <location>
        <begin position="419"/>
        <end position="501"/>
    </location>
</feature>
<feature type="compositionally biased region" description="Polar residues" evidence="1">
    <location>
        <begin position="1074"/>
        <end position="1089"/>
    </location>
</feature>
<dbReference type="PANTHER" id="PTHR46348:SF1">
    <property type="entry name" value="DELETED IN LUNG AND ESOPHAGEAL CANCER PROTEIN 1"/>
    <property type="match status" value="1"/>
</dbReference>
<feature type="compositionally biased region" description="Polar residues" evidence="1">
    <location>
        <begin position="1717"/>
        <end position="1730"/>
    </location>
</feature>
<feature type="region of interest" description="Disordered" evidence="1">
    <location>
        <begin position="1371"/>
        <end position="1453"/>
    </location>
</feature>
<feature type="compositionally biased region" description="Basic and acidic residues" evidence="1">
    <location>
        <begin position="47"/>
        <end position="56"/>
    </location>
</feature>
<reference evidence="3 4" key="1">
    <citation type="submission" date="2018-09" db="EMBL/GenBank/DDBJ databases">
        <title>Genomic investigation of the strawberry pathogen Phytophthora fragariae indicates pathogenicity is determined by transcriptional variation in three key races.</title>
        <authorList>
            <person name="Adams T.M."/>
            <person name="Armitage A.D."/>
            <person name="Sobczyk M.K."/>
            <person name="Bates H.J."/>
            <person name="Dunwell J.M."/>
            <person name="Nellist C.F."/>
            <person name="Harrison R.J."/>
        </authorList>
    </citation>
    <scope>NUCLEOTIDE SEQUENCE [LARGE SCALE GENOMIC DNA]</scope>
    <source>
        <strain evidence="3 4">SCRP245</strain>
    </source>
</reference>
<feature type="compositionally biased region" description="Low complexity" evidence="1">
    <location>
        <begin position="253"/>
        <end position="265"/>
    </location>
</feature>
<feature type="region of interest" description="Disordered" evidence="1">
    <location>
        <begin position="36"/>
        <end position="59"/>
    </location>
</feature>
<feature type="region of interest" description="Disordered" evidence="1">
    <location>
        <begin position="243"/>
        <end position="278"/>
    </location>
</feature>
<dbReference type="Pfam" id="PF23316">
    <property type="entry name" value="Ig_DLEC1_6th"/>
    <property type="match status" value="1"/>
</dbReference>
<dbReference type="Proteomes" id="UP000460718">
    <property type="component" value="Unassembled WGS sequence"/>
</dbReference>
<proteinExistence type="predicted"/>
<gene>
    <name evidence="3" type="ORF">PF011_g7544</name>
</gene>
<feature type="region of interest" description="Disordered" evidence="1">
    <location>
        <begin position="1688"/>
        <end position="1730"/>
    </location>
</feature>
<feature type="compositionally biased region" description="Polar residues" evidence="1">
    <location>
        <begin position="1374"/>
        <end position="1384"/>
    </location>
</feature>
<dbReference type="InterPro" id="IPR033304">
    <property type="entry name" value="DLEC1"/>
</dbReference>
<dbReference type="GO" id="GO:0005929">
    <property type="term" value="C:cilium"/>
    <property type="evidence" value="ECO:0007669"/>
    <property type="project" value="TreeGrafter"/>
</dbReference>
<feature type="compositionally biased region" description="Low complexity" evidence="1">
    <location>
        <begin position="1413"/>
        <end position="1426"/>
    </location>
</feature>
<dbReference type="GO" id="GO:0008285">
    <property type="term" value="P:negative regulation of cell population proliferation"/>
    <property type="evidence" value="ECO:0007669"/>
    <property type="project" value="InterPro"/>
</dbReference>
<comment type="caution">
    <text evidence="3">The sequence shown here is derived from an EMBL/GenBank/DDBJ whole genome shotgun (WGS) entry which is preliminary data.</text>
</comment>
<feature type="compositionally biased region" description="Low complexity" evidence="1">
    <location>
        <begin position="111"/>
        <end position="131"/>
    </location>
</feature>
<protein>
    <recommendedName>
        <fullName evidence="2">Deleted in lung and esophageal cancer protein 1 Ig-like domain-containing protein</fullName>
    </recommendedName>
</protein>
<organism evidence="3 4">
    <name type="scientific">Phytophthora fragariae</name>
    <dbReference type="NCBI Taxonomy" id="53985"/>
    <lineage>
        <taxon>Eukaryota</taxon>
        <taxon>Sar</taxon>
        <taxon>Stramenopiles</taxon>
        <taxon>Oomycota</taxon>
        <taxon>Peronosporomycetes</taxon>
        <taxon>Peronosporales</taxon>
        <taxon>Peronosporaceae</taxon>
        <taxon>Phytophthora</taxon>
    </lineage>
</organism>
<feature type="region of interest" description="Disordered" evidence="1">
    <location>
        <begin position="89"/>
        <end position="140"/>
    </location>
</feature>
<dbReference type="PANTHER" id="PTHR46348">
    <property type="entry name" value="DELETED IN LUNG AND ESOPHAGEAL CANCER PROTEIN 1"/>
    <property type="match status" value="1"/>
</dbReference>
<dbReference type="Pfam" id="PF23277">
    <property type="entry name" value="Ig_Dlec1_1"/>
    <property type="match status" value="1"/>
</dbReference>
<dbReference type="EMBL" id="QXFW01000337">
    <property type="protein sequence ID" value="KAE9015597.1"/>
    <property type="molecule type" value="Genomic_DNA"/>
</dbReference>
<dbReference type="GO" id="GO:0015631">
    <property type="term" value="F:tubulin binding"/>
    <property type="evidence" value="ECO:0007669"/>
    <property type="project" value="TreeGrafter"/>
</dbReference>
<name>A0A6A3LCM2_9STRA</name>
<evidence type="ECO:0000256" key="1">
    <source>
        <dbReference type="SAM" id="MobiDB-lite"/>
    </source>
</evidence>
<feature type="region of interest" description="Disordered" evidence="1">
    <location>
        <begin position="1049"/>
        <end position="1092"/>
    </location>
</feature>
<accession>A0A6A3LCM2</accession>
<evidence type="ECO:0000313" key="4">
    <source>
        <dbReference type="Proteomes" id="UP000460718"/>
    </source>
</evidence>
<sequence>MAGPAAKKASDTAAAAAAEAALGAEALDREAAAAAAALKAQQEAEQETARREKQQQDELDVVAVGAVAHVIRRAFHAFYAVPKEASEAADASEEAAADESGDGQAEHQQEQPHQQPEGDSSNDADSASARAPVPPLQSEPSPFVALAQTRKDAIARDLQLKHERARAMLQFMQQRQEEAADADTRIAEQLSDKGLVIKAQIPVGPTHLRLDDQELRAATDAGADFGEFADSLLHAKTLVAEYEQRRRERSGNAKRAATYTSTRTSAGEESGENGEHVGYLDSTASASIRTETTLQQHKNHIAGVKGTHELHRTAASAGKVSPLRERTSQSGDNVPDLVATTLTPLSTTQLEQQQLKASKLAMNPVEKRKNMAILERMQTKLDFVRNPRYAAPDQGLDQSSTEPNAAVKPCFDIVPKPPILFTDYDIGGIYEQVVYVRNTGMLSRRARILPPGTIFFSMACVSFPEKSGMVAPGMHVEVRLCFAPDSRADYKDSFTVQYETEQSIAPGSTGTPGAAGSAEMVVPLMAHREPPELTLPLVIRAQNTLVGGRSVTSLVCKNLGGKARFWLLSEPAWARLEHQHVATRGISPTRSSVEMLGGDYTLRAGMDVGPFRMTPNDIELDKGQSVTFDLVYTPSGIGEQRERFVMVCDNCLVRVFQLVGRGCQVDIAATQVNDSPIDTTITEMGPLDRLFFRDEVLVNARARQTIVIANDTPIDVKFSWKIQPFIDEAPPESGNEGNKSMMSSTWTPPFTITPESGVFALSSSKEFTIEFLPVEARAYACQATLMINDIPACSMPGPGQIAHLKAAFQASEDQQLSPRAAAKAAARKLRDAMPGFSIQLRGRGRLGRFTMIPMLNDSWIPLEADGLQHPGNSGSESAQLLLQNQKYSAIVLLKNQCNSRVAFSWELARLRQRHLAAGGGPSASTTMAATKGKEPSFELALDPYTGELEPLGQQRIEITLTPLSTGAFSLSVPCRITTPSDTKTSHAPYFERWLLLEGRVAGAEIEIITSEVDFGLVLVGASAESTITIRNPSCAVTTNWRFLHLDGSTSGGDPAASQHQQTSNGPKLRRSSSKESVTSRHSAISSSSDNETERSLFTSRDILLPRATVAFAPENGVLLPGETFTVRATCMAGSLPERFRGHFTCQAALERRFYETNTSVAHAVVSARAEIQCPNVFLSTTRLPLGTTYMGVEIHRTIELVNVSNLEAAFKFVEPEGASRAYSITFSPKQGTIHSKERLVVTLNYTPRQVGRFTVILACSVRGLPAPLGFEVSSNHKGLVLSYELVQPTKIRHTDTSELALPKSPKEIALERGITLSDCDLEPETNPLSSIPKLAFGDSVPLGERRTLCMLIRNFSGIEALVDLEAKKFPAAPVSSSHTGTGSLSRKDSTQLSSSSPSTSPTKRRHKSKLAVSKSTRSLLSNRTSSYRASVAGQDPTKPRLSDAKDNRNRFQSSKGRAYLHQCSENVEDRQILREGRGVAFQLSPPRVYIPPWEQALVRITCFNNMPGTYVDDVVSRATGAPPVFLHANVGIVGTPLVLDKNCAGLHFGRPVPEGRPQVLLRQPTLTFGSVCVRSPTITKTLRVVNRGPQRARLKWKLVENGREDQLVNVTLRVDFGSRLQLRITPCDEHNSGAAALPFIVEPRVALVPPFSTTAFRVTFEPPKDGVSAPRALLLADAHWYDMSAEEINTSEGTGSNSTLGSTIPGHSEADPRQEDTSSPTRQNNNSPSNAVHVAAGKAFIAVRMANAIVWKPGAVAENIPASSFSPKCLRVLLSADVIEPELSIDKPREQLRQVQAPASPLSGRNGARRSSIAAMLPPVPPQIAPYHIKFTTWSTLMSASAAQHVFHRREVFLVNRLASRVTFRLECDGPFAVAQADSLAPRHPLSMADLPPAHRRSSAQGESYMFMLPPQMSVRIDLRFMPSSSLTDAGGSSKPKPKPLLQQQQLPLHSQFDGELRVKFATRSVQTIRLAAVVLQPAIVVSPSVFFFGRVHLSASRFVVLRLANPTTVPARFTVHHVPRPKPISRAQQQEMREHHAHLTDEPGVFTFSKLSGELLGPTTTLKSAGGWLPTTDSMRDLLSEDATTTHPLVLAPLEVRVEFHPRENTRRYKSRFRFTVEHGRDFEVVLEGTGHLDEVDNPSDGDRPLVPVRELEHSYHIFRGT</sequence>
<dbReference type="Gene3D" id="2.60.40.10">
    <property type="entry name" value="Immunoglobulins"/>
    <property type="match status" value="6"/>
</dbReference>
<feature type="compositionally biased region" description="Basic and acidic residues" evidence="1">
    <location>
        <begin position="1437"/>
        <end position="1449"/>
    </location>
</feature>